<comment type="function">
    <text evidence="6">Possible subunit of a heme lyase.</text>
</comment>
<keyword evidence="6" id="KW-0812">Transmembrane</keyword>
<evidence type="ECO:0000256" key="1">
    <source>
        <dbReference type="ARBA" id="ARBA00010342"/>
    </source>
</evidence>
<name>A0A6B1DRB1_9CHLR</name>
<dbReference type="CDD" id="cd16378">
    <property type="entry name" value="CcmH_N"/>
    <property type="match status" value="1"/>
</dbReference>
<evidence type="ECO:0000256" key="6">
    <source>
        <dbReference type="RuleBase" id="RU364112"/>
    </source>
</evidence>
<evidence type="ECO:0000259" key="7">
    <source>
        <dbReference type="Pfam" id="PF03918"/>
    </source>
</evidence>
<dbReference type="Pfam" id="PF03918">
    <property type="entry name" value="CcmH"/>
    <property type="match status" value="1"/>
</dbReference>
<sequence length="147" mass="16239">MPHLRPCLILVLLFAGAFLGLSVTVLAQTELDDRMYDIARELWCPLCSGVRLDACELQACVQMRAEIRQLLAEGRDPEWIVAYFEEEYGPQVHGQPPLRGFHALAWLVPAAAVVGLGIGVGLRTRRAVRQRRSGAEPQTHNQASPAV</sequence>
<reference evidence="8" key="1">
    <citation type="submission" date="2019-09" db="EMBL/GenBank/DDBJ databases">
        <title>Characterisation of the sponge microbiome using genome-centric metagenomics.</title>
        <authorList>
            <person name="Engelberts J.P."/>
            <person name="Robbins S.J."/>
            <person name="De Goeij J.M."/>
            <person name="Aranda M."/>
            <person name="Bell S.C."/>
            <person name="Webster N.S."/>
        </authorList>
    </citation>
    <scope>NUCLEOTIDE SEQUENCE</scope>
    <source>
        <strain evidence="8">SB0662_bin_9</strain>
    </source>
</reference>
<keyword evidence="5 6" id="KW-0408">Iron</keyword>
<evidence type="ECO:0000256" key="4">
    <source>
        <dbReference type="ARBA" id="ARBA00022729"/>
    </source>
</evidence>
<keyword evidence="6" id="KW-1133">Transmembrane helix</keyword>
<dbReference type="InterPro" id="IPR005616">
    <property type="entry name" value="CcmH/CycL/Ccl2/NrfF_N"/>
</dbReference>
<comment type="similarity">
    <text evidence="1 6">Belongs to the CcmH/CycL/Ccl2/NrfF family.</text>
</comment>
<proteinExistence type="inferred from homology"/>
<accession>A0A6B1DRB1</accession>
<comment type="caution">
    <text evidence="8">The sequence shown here is derived from an EMBL/GenBank/DDBJ whole genome shotgun (WGS) entry which is preliminary data.</text>
</comment>
<keyword evidence="2 6" id="KW-0349">Heme</keyword>
<dbReference type="EMBL" id="VXPY01000052">
    <property type="protein sequence ID" value="MYD90200.1"/>
    <property type="molecule type" value="Genomic_DNA"/>
</dbReference>
<feature type="domain" description="CcmH/CycL/Ccl2/NrfF N-terminal" evidence="7">
    <location>
        <begin position="10"/>
        <end position="135"/>
    </location>
</feature>
<dbReference type="InterPro" id="IPR051263">
    <property type="entry name" value="C-type_cytochrome_biogenesis"/>
</dbReference>
<dbReference type="AlphaFoldDB" id="A0A6B1DRB1"/>
<dbReference type="InterPro" id="IPR038297">
    <property type="entry name" value="CcmH/CycL/NrfF/Ccl2_sf"/>
</dbReference>
<protein>
    <recommendedName>
        <fullName evidence="6">Cytochrome c-type biogenesis protein</fullName>
    </recommendedName>
</protein>
<evidence type="ECO:0000256" key="5">
    <source>
        <dbReference type="ARBA" id="ARBA00023004"/>
    </source>
</evidence>
<keyword evidence="6" id="KW-0472">Membrane</keyword>
<organism evidence="8">
    <name type="scientific">Caldilineaceae bacterium SB0662_bin_9</name>
    <dbReference type="NCBI Taxonomy" id="2605258"/>
    <lineage>
        <taxon>Bacteria</taxon>
        <taxon>Bacillati</taxon>
        <taxon>Chloroflexota</taxon>
        <taxon>Caldilineae</taxon>
        <taxon>Caldilineales</taxon>
        <taxon>Caldilineaceae</taxon>
    </lineage>
</organism>
<evidence type="ECO:0000313" key="8">
    <source>
        <dbReference type="EMBL" id="MYD90200.1"/>
    </source>
</evidence>
<evidence type="ECO:0000256" key="2">
    <source>
        <dbReference type="ARBA" id="ARBA00022617"/>
    </source>
</evidence>
<evidence type="ECO:0000256" key="3">
    <source>
        <dbReference type="ARBA" id="ARBA00022723"/>
    </source>
</evidence>
<dbReference type="PANTHER" id="PTHR47870">
    <property type="entry name" value="CYTOCHROME C-TYPE BIOGENESIS PROTEIN CCMH"/>
    <property type="match status" value="1"/>
</dbReference>
<dbReference type="GO" id="GO:0005886">
    <property type="term" value="C:plasma membrane"/>
    <property type="evidence" value="ECO:0007669"/>
    <property type="project" value="TreeGrafter"/>
</dbReference>
<gene>
    <name evidence="8" type="ORF">F4Y08_07655</name>
</gene>
<dbReference type="PANTHER" id="PTHR47870:SF4">
    <property type="entry name" value="CYTOCHROME C-TYPE BIOGENESIS PROTEIN CYCH"/>
    <property type="match status" value="1"/>
</dbReference>
<keyword evidence="4 6" id="KW-0732">Signal</keyword>
<feature type="transmembrane region" description="Helical" evidence="6">
    <location>
        <begin position="103"/>
        <end position="122"/>
    </location>
</feature>
<dbReference type="Gene3D" id="1.10.8.640">
    <property type="entry name" value="Cytochrome C biogenesis protein"/>
    <property type="match status" value="1"/>
</dbReference>
<keyword evidence="3 6" id="KW-0479">Metal-binding</keyword>
<dbReference type="GO" id="GO:0046872">
    <property type="term" value="F:metal ion binding"/>
    <property type="evidence" value="ECO:0007669"/>
    <property type="project" value="UniProtKB-KW"/>
</dbReference>